<sequence>MSDYISVDLKARIRQQAKNRCGYCLSAQQYVWGTLEIEHIIPKAAGGSSYEENLWMACHPCNSHKADRTYGLDPLTDRTVALYHPRRQKWPEHFFWSDEGTHIIGLTPCGRATASTLKLNNPFAVAVRHSWVSVGWHPPQIDS</sequence>
<reference evidence="2 3" key="2">
    <citation type="submission" date="2018-06" db="EMBL/GenBank/DDBJ databases">
        <title>Metagenomic assembly of (sub)arctic Cyanobacteria and their associated microbiome from non-axenic cultures.</title>
        <authorList>
            <person name="Baurain D."/>
        </authorList>
    </citation>
    <scope>NUCLEOTIDE SEQUENCE [LARGE SCALE GENOMIC DNA]</scope>
    <source>
        <strain evidence="2">ULC027bin1</strain>
    </source>
</reference>
<evidence type="ECO:0000313" key="3">
    <source>
        <dbReference type="Proteomes" id="UP000249794"/>
    </source>
</evidence>
<keyword evidence="2" id="KW-0378">Hydrolase</keyword>
<dbReference type="Gene3D" id="1.10.30.50">
    <property type="match status" value="1"/>
</dbReference>
<dbReference type="GO" id="GO:0003676">
    <property type="term" value="F:nucleic acid binding"/>
    <property type="evidence" value="ECO:0007669"/>
    <property type="project" value="InterPro"/>
</dbReference>
<keyword evidence="2" id="KW-0540">Nuclease</keyword>
<feature type="domain" description="HNH nuclease" evidence="1">
    <location>
        <begin position="8"/>
        <end position="63"/>
    </location>
</feature>
<dbReference type="PANTHER" id="PTHR33877:SF1">
    <property type="entry name" value="TYPE IV METHYL-DIRECTED RESTRICTION ENZYME ECOKMCRA"/>
    <property type="match status" value="1"/>
</dbReference>
<dbReference type="SMART" id="SM00507">
    <property type="entry name" value="HNHc"/>
    <property type="match status" value="1"/>
</dbReference>
<name>A0A2W4WDF9_9CYAN</name>
<dbReference type="AlphaFoldDB" id="A0A2W4WDF9"/>
<dbReference type="GO" id="GO:0004519">
    <property type="term" value="F:endonuclease activity"/>
    <property type="evidence" value="ECO:0007669"/>
    <property type="project" value="UniProtKB-KW"/>
</dbReference>
<evidence type="ECO:0000259" key="1">
    <source>
        <dbReference type="SMART" id="SM00507"/>
    </source>
</evidence>
<accession>A0A2W4WDF9</accession>
<comment type="caution">
    <text evidence="2">The sequence shown here is derived from an EMBL/GenBank/DDBJ whole genome shotgun (WGS) entry which is preliminary data.</text>
</comment>
<protein>
    <submittedName>
        <fullName evidence="2">HNH endonuclease</fullName>
    </submittedName>
</protein>
<dbReference type="InterPro" id="IPR003615">
    <property type="entry name" value="HNH_nuc"/>
</dbReference>
<dbReference type="EMBL" id="QBMP01000411">
    <property type="protein sequence ID" value="PZO43113.1"/>
    <property type="molecule type" value="Genomic_DNA"/>
</dbReference>
<dbReference type="GO" id="GO:0008270">
    <property type="term" value="F:zinc ion binding"/>
    <property type="evidence" value="ECO:0007669"/>
    <property type="project" value="InterPro"/>
</dbReference>
<dbReference type="Pfam" id="PF01844">
    <property type="entry name" value="HNH"/>
    <property type="match status" value="1"/>
</dbReference>
<dbReference type="Proteomes" id="UP000249794">
    <property type="component" value="Unassembled WGS sequence"/>
</dbReference>
<reference evidence="3" key="1">
    <citation type="submission" date="2018-04" db="EMBL/GenBank/DDBJ databases">
        <authorList>
            <person name="Cornet L."/>
        </authorList>
    </citation>
    <scope>NUCLEOTIDE SEQUENCE [LARGE SCALE GENOMIC DNA]</scope>
</reference>
<dbReference type="InterPro" id="IPR052892">
    <property type="entry name" value="NA-targeting_endonuclease"/>
</dbReference>
<dbReference type="CDD" id="cd00085">
    <property type="entry name" value="HNHc"/>
    <property type="match status" value="1"/>
</dbReference>
<evidence type="ECO:0000313" key="2">
    <source>
        <dbReference type="EMBL" id="PZO43113.1"/>
    </source>
</evidence>
<keyword evidence="2" id="KW-0255">Endonuclease</keyword>
<dbReference type="InterPro" id="IPR002711">
    <property type="entry name" value="HNH"/>
</dbReference>
<organism evidence="2 3">
    <name type="scientific">Phormidesmis priestleyi</name>
    <dbReference type="NCBI Taxonomy" id="268141"/>
    <lineage>
        <taxon>Bacteria</taxon>
        <taxon>Bacillati</taxon>
        <taxon>Cyanobacteriota</taxon>
        <taxon>Cyanophyceae</taxon>
        <taxon>Leptolyngbyales</taxon>
        <taxon>Leptolyngbyaceae</taxon>
        <taxon>Phormidesmis</taxon>
    </lineage>
</organism>
<dbReference type="PANTHER" id="PTHR33877">
    <property type="entry name" value="SLL1193 PROTEIN"/>
    <property type="match status" value="1"/>
</dbReference>
<proteinExistence type="predicted"/>
<gene>
    <name evidence="2" type="ORF">DCF15_22650</name>
</gene>